<proteinExistence type="predicted"/>
<dbReference type="InterPro" id="IPR036259">
    <property type="entry name" value="MFS_trans_sf"/>
</dbReference>
<dbReference type="GO" id="GO:0005886">
    <property type="term" value="C:plasma membrane"/>
    <property type="evidence" value="ECO:0007669"/>
    <property type="project" value="UniProtKB-SubCell"/>
</dbReference>
<dbReference type="Gene3D" id="1.20.1250.20">
    <property type="entry name" value="MFS general substrate transporter like domains"/>
    <property type="match status" value="1"/>
</dbReference>
<evidence type="ECO:0000256" key="7">
    <source>
        <dbReference type="SAM" id="Phobius"/>
    </source>
</evidence>
<feature type="transmembrane region" description="Helical" evidence="7">
    <location>
        <begin position="378"/>
        <end position="398"/>
    </location>
</feature>
<feature type="transmembrane region" description="Helical" evidence="7">
    <location>
        <begin position="292"/>
        <end position="312"/>
    </location>
</feature>
<evidence type="ECO:0000256" key="4">
    <source>
        <dbReference type="ARBA" id="ARBA00022692"/>
    </source>
</evidence>
<dbReference type="PANTHER" id="PTHR23517:SF13">
    <property type="entry name" value="MAJOR FACILITATOR SUPERFAMILY MFS_1"/>
    <property type="match status" value="1"/>
</dbReference>
<feature type="transmembrane region" description="Helical" evidence="7">
    <location>
        <begin position="110"/>
        <end position="131"/>
    </location>
</feature>
<feature type="transmembrane region" description="Helical" evidence="7">
    <location>
        <begin position="352"/>
        <end position="372"/>
    </location>
</feature>
<dbReference type="SUPFAM" id="SSF103473">
    <property type="entry name" value="MFS general substrate transporter"/>
    <property type="match status" value="1"/>
</dbReference>
<dbReference type="GO" id="GO:0022857">
    <property type="term" value="F:transmembrane transporter activity"/>
    <property type="evidence" value="ECO:0007669"/>
    <property type="project" value="InterPro"/>
</dbReference>
<dbReference type="InterPro" id="IPR020846">
    <property type="entry name" value="MFS_dom"/>
</dbReference>
<keyword evidence="3" id="KW-1003">Cell membrane</keyword>
<dbReference type="Pfam" id="PF07690">
    <property type="entry name" value="MFS_1"/>
    <property type="match status" value="1"/>
</dbReference>
<feature type="transmembrane region" description="Helical" evidence="7">
    <location>
        <begin position="258"/>
        <end position="280"/>
    </location>
</feature>
<name>A0A1H6SPJ3_9GAMM</name>
<evidence type="ECO:0000256" key="5">
    <source>
        <dbReference type="ARBA" id="ARBA00022989"/>
    </source>
</evidence>
<evidence type="ECO:0000313" key="10">
    <source>
        <dbReference type="Proteomes" id="UP000199005"/>
    </source>
</evidence>
<dbReference type="RefSeq" id="WP_090898655.1">
    <property type="nucleotide sequence ID" value="NZ_FNYO01000016.1"/>
</dbReference>
<keyword evidence="2" id="KW-0813">Transport</keyword>
<dbReference type="PROSITE" id="PS50850">
    <property type="entry name" value="MFS"/>
    <property type="match status" value="1"/>
</dbReference>
<reference evidence="9 10" key="1">
    <citation type="submission" date="2016-10" db="EMBL/GenBank/DDBJ databases">
        <authorList>
            <person name="de Groot N.N."/>
        </authorList>
    </citation>
    <scope>NUCLEOTIDE SEQUENCE [LARGE SCALE GENOMIC DNA]</scope>
    <source>
        <strain evidence="9 10">DSM 1041</strain>
    </source>
</reference>
<comment type="subcellular location">
    <subcellularLocation>
        <location evidence="1">Cell membrane</location>
        <topology evidence="1">Multi-pass membrane protein</topology>
    </subcellularLocation>
</comment>
<dbReference type="AlphaFoldDB" id="A0A1H6SPJ3"/>
<evidence type="ECO:0000256" key="6">
    <source>
        <dbReference type="ARBA" id="ARBA00023136"/>
    </source>
</evidence>
<keyword evidence="6 7" id="KW-0472">Membrane</keyword>
<keyword evidence="5 7" id="KW-1133">Transmembrane helix</keyword>
<evidence type="ECO:0000313" key="9">
    <source>
        <dbReference type="EMBL" id="SEI69859.1"/>
    </source>
</evidence>
<evidence type="ECO:0000256" key="3">
    <source>
        <dbReference type="ARBA" id="ARBA00022475"/>
    </source>
</evidence>
<feature type="transmembrane region" description="Helical" evidence="7">
    <location>
        <begin position="222"/>
        <end position="246"/>
    </location>
</feature>
<feature type="transmembrane region" description="Helical" evidence="7">
    <location>
        <begin position="84"/>
        <end position="104"/>
    </location>
</feature>
<dbReference type="InterPro" id="IPR011701">
    <property type="entry name" value="MFS"/>
</dbReference>
<accession>A0A1H6SPJ3</accession>
<protein>
    <submittedName>
        <fullName evidence="9">Predicted arabinose efflux permease, MFS family</fullName>
    </submittedName>
</protein>
<dbReference type="PANTHER" id="PTHR23517">
    <property type="entry name" value="RESISTANCE PROTEIN MDTM, PUTATIVE-RELATED-RELATED"/>
    <property type="match status" value="1"/>
</dbReference>
<gene>
    <name evidence="9" type="ORF">SAMN04244579_01678</name>
</gene>
<keyword evidence="4 7" id="KW-0812">Transmembrane</keyword>
<feature type="transmembrane region" description="Helical" evidence="7">
    <location>
        <begin position="143"/>
        <end position="168"/>
    </location>
</feature>
<feature type="domain" description="Major facilitator superfamily (MFS) profile" evidence="8">
    <location>
        <begin position="16"/>
        <end position="401"/>
    </location>
</feature>
<evidence type="ECO:0000256" key="1">
    <source>
        <dbReference type="ARBA" id="ARBA00004651"/>
    </source>
</evidence>
<dbReference type="EMBL" id="FNYO01000016">
    <property type="protein sequence ID" value="SEI69859.1"/>
    <property type="molecule type" value="Genomic_DNA"/>
</dbReference>
<organism evidence="9 10">
    <name type="scientific">Azotobacter beijerinckii</name>
    <dbReference type="NCBI Taxonomy" id="170623"/>
    <lineage>
        <taxon>Bacteria</taxon>
        <taxon>Pseudomonadati</taxon>
        <taxon>Pseudomonadota</taxon>
        <taxon>Gammaproteobacteria</taxon>
        <taxon>Pseudomonadales</taxon>
        <taxon>Pseudomonadaceae</taxon>
        <taxon>Azotobacter</taxon>
    </lineage>
</organism>
<dbReference type="STRING" id="170623.SAMN04244579_01678"/>
<dbReference type="InterPro" id="IPR050171">
    <property type="entry name" value="MFS_Transporters"/>
</dbReference>
<evidence type="ECO:0000259" key="8">
    <source>
        <dbReference type="PROSITE" id="PS50850"/>
    </source>
</evidence>
<feature type="transmembrane region" description="Helical" evidence="7">
    <location>
        <begin position="174"/>
        <end position="193"/>
    </location>
</feature>
<feature type="transmembrane region" description="Helical" evidence="7">
    <location>
        <begin position="52"/>
        <end position="72"/>
    </location>
</feature>
<dbReference type="Proteomes" id="UP000199005">
    <property type="component" value="Unassembled WGS sequence"/>
</dbReference>
<feature type="transmembrane region" description="Helical" evidence="7">
    <location>
        <begin position="318"/>
        <end position="340"/>
    </location>
</feature>
<evidence type="ECO:0000256" key="2">
    <source>
        <dbReference type="ARBA" id="ARBA00022448"/>
    </source>
</evidence>
<sequence>MNASLPPSAPLQSRLAIPRSFLALALVGALLGSTTPSPLYGLYQSLWGFPSVVLSALYAVYAFGVLLSLAAFGRLSDRLPDRRLILLPALAVVGLGALLFGFAGDLQALFLGRLLAGLGTGALTGSANAALMDFDNLDRQRRAASLASLAFTGGAALGPVISSAALYLDFWPRSSPFLLIAALVLLAGLGLVFGNWPKPAKTPASSDRPAARQPLAQAMGSLWPAFAMVCAVLVLGWAVGSLFIALGTTMLASLLPAGALAAAGLIVAAFQIAAGATQFLCRRMPAGQAIRVGCALLAASWAGCTLSLAFGQAWGFCLFTLLTGVGYGASFVGAMGRLAAIAPAQHRGSLSSLFYVSGYLGSALSILGIGALVDVIGLLPAMQGLAVCVVLATLAILWRGRF</sequence>